<dbReference type="Pfam" id="PF04316">
    <property type="entry name" value="FlgM"/>
    <property type="match status" value="1"/>
</dbReference>
<evidence type="ECO:0000256" key="8">
    <source>
        <dbReference type="ARBA" id="ARBA00030117"/>
    </source>
</evidence>
<dbReference type="Proteomes" id="UP000640426">
    <property type="component" value="Unassembled WGS sequence"/>
</dbReference>
<accession>A0ABS0XRA4</accession>
<keyword evidence="4" id="KW-1005">Bacterial flagellum biogenesis</keyword>
<dbReference type="SUPFAM" id="SSF101498">
    <property type="entry name" value="Anti-sigma factor FlgM"/>
    <property type="match status" value="1"/>
</dbReference>
<evidence type="ECO:0000256" key="5">
    <source>
        <dbReference type="ARBA" id="ARBA00023015"/>
    </source>
</evidence>
<organism evidence="10 11">
    <name type="scientific">Sphingomonas mollis</name>
    <dbReference type="NCBI Taxonomy" id="2795726"/>
    <lineage>
        <taxon>Bacteria</taxon>
        <taxon>Pseudomonadati</taxon>
        <taxon>Pseudomonadota</taxon>
        <taxon>Alphaproteobacteria</taxon>
        <taxon>Sphingomonadales</taxon>
        <taxon>Sphingomonadaceae</taxon>
        <taxon>Sphingomonas</taxon>
    </lineage>
</organism>
<evidence type="ECO:0000256" key="4">
    <source>
        <dbReference type="ARBA" id="ARBA00022795"/>
    </source>
</evidence>
<evidence type="ECO:0000313" key="11">
    <source>
        <dbReference type="Proteomes" id="UP000640426"/>
    </source>
</evidence>
<keyword evidence="11" id="KW-1185">Reference proteome</keyword>
<evidence type="ECO:0000259" key="9">
    <source>
        <dbReference type="Pfam" id="PF04316"/>
    </source>
</evidence>
<keyword evidence="6" id="KW-0804">Transcription</keyword>
<dbReference type="InterPro" id="IPR035890">
    <property type="entry name" value="Anti-sigma-28_factor_FlgM_sf"/>
</dbReference>
<evidence type="ECO:0000256" key="3">
    <source>
        <dbReference type="ARBA" id="ARBA00022491"/>
    </source>
</evidence>
<dbReference type="InterPro" id="IPR007412">
    <property type="entry name" value="FlgM"/>
</dbReference>
<name>A0ABS0XRA4_9SPHN</name>
<dbReference type="NCBIfam" id="TIGR03824">
    <property type="entry name" value="FlgM_jcvi"/>
    <property type="match status" value="1"/>
</dbReference>
<sequence>MDAIGRTTTGSATRAIPSTTMAQVRAAATEPRLAASATDVAAARSPALAKALASSPPVDVERVAAIKAAIAKGTFPLVPSTIADRLIALKLDWNANDKA</sequence>
<keyword evidence="10" id="KW-0966">Cell projection</keyword>
<reference evidence="11" key="1">
    <citation type="submission" date="2020-12" db="EMBL/GenBank/DDBJ databases">
        <title>Hymenobacter sp.</title>
        <authorList>
            <person name="Kim M.K."/>
        </authorList>
    </citation>
    <scope>NUCLEOTIDE SEQUENCE [LARGE SCALE GENOMIC DNA]</scope>
    <source>
        <strain evidence="11">BT553</strain>
    </source>
</reference>
<dbReference type="EMBL" id="JAELXS010000005">
    <property type="protein sequence ID" value="MBJ6122270.1"/>
    <property type="molecule type" value="Genomic_DNA"/>
</dbReference>
<protein>
    <recommendedName>
        <fullName evidence="2">Negative regulator of flagellin synthesis</fullName>
    </recommendedName>
    <alternativeName>
        <fullName evidence="8">Anti-sigma-28 factor</fullName>
    </alternativeName>
</protein>
<keyword evidence="3" id="KW-0678">Repressor</keyword>
<evidence type="ECO:0000256" key="1">
    <source>
        <dbReference type="ARBA" id="ARBA00005322"/>
    </source>
</evidence>
<keyword evidence="10" id="KW-0969">Cilium</keyword>
<dbReference type="InterPro" id="IPR031316">
    <property type="entry name" value="FlgM_C"/>
</dbReference>
<evidence type="ECO:0000256" key="6">
    <source>
        <dbReference type="ARBA" id="ARBA00023163"/>
    </source>
</evidence>
<keyword evidence="10" id="KW-0282">Flagellum</keyword>
<keyword evidence="5" id="KW-0805">Transcription regulation</keyword>
<proteinExistence type="inferred from homology"/>
<comment type="caution">
    <text evidence="10">The sequence shown here is derived from an EMBL/GenBank/DDBJ whole genome shotgun (WGS) entry which is preliminary data.</text>
</comment>
<feature type="domain" description="Anti-sigma-28 factor FlgM C-terminal" evidence="9">
    <location>
        <begin position="46"/>
        <end position="87"/>
    </location>
</feature>
<evidence type="ECO:0000256" key="2">
    <source>
        <dbReference type="ARBA" id="ARBA00017823"/>
    </source>
</evidence>
<comment type="similarity">
    <text evidence="1">Belongs to the FlgM family.</text>
</comment>
<evidence type="ECO:0000313" key="10">
    <source>
        <dbReference type="EMBL" id="MBJ6122270.1"/>
    </source>
</evidence>
<gene>
    <name evidence="10" type="primary">flgM</name>
    <name evidence="10" type="ORF">JAO74_10755</name>
</gene>
<evidence type="ECO:0000256" key="7">
    <source>
        <dbReference type="ARBA" id="ARBA00024739"/>
    </source>
</evidence>
<comment type="function">
    <text evidence="7">Responsible for the coupling of flagellin expression to flagellar assembly by preventing expression of the flagellin genes when a component of the middle class of proteins is defective. It negatively regulates flagellar genes by inhibiting the activity of FliA by directly binding to FliA.</text>
</comment>
<dbReference type="RefSeq" id="WP_199037769.1">
    <property type="nucleotide sequence ID" value="NZ_JAELXS010000005.1"/>
</dbReference>